<dbReference type="EMBL" id="JAWDJW010010935">
    <property type="protein sequence ID" value="KAK3045176.1"/>
    <property type="molecule type" value="Genomic_DNA"/>
</dbReference>
<feature type="non-terminal residue" evidence="1">
    <location>
        <position position="157"/>
    </location>
</feature>
<dbReference type="Proteomes" id="UP001186974">
    <property type="component" value="Unassembled WGS sequence"/>
</dbReference>
<evidence type="ECO:0000313" key="1">
    <source>
        <dbReference type="EMBL" id="KAK3045176.1"/>
    </source>
</evidence>
<accession>A0ACC3CVD1</accession>
<keyword evidence="2" id="KW-1185">Reference proteome</keyword>
<organism evidence="1 2">
    <name type="scientific">Coniosporium uncinatum</name>
    <dbReference type="NCBI Taxonomy" id="93489"/>
    <lineage>
        <taxon>Eukaryota</taxon>
        <taxon>Fungi</taxon>
        <taxon>Dikarya</taxon>
        <taxon>Ascomycota</taxon>
        <taxon>Pezizomycotina</taxon>
        <taxon>Dothideomycetes</taxon>
        <taxon>Dothideomycetes incertae sedis</taxon>
        <taxon>Coniosporium</taxon>
    </lineage>
</organism>
<evidence type="ECO:0000313" key="2">
    <source>
        <dbReference type="Proteomes" id="UP001186974"/>
    </source>
</evidence>
<protein>
    <submittedName>
        <fullName evidence="1">Vacuolar protein sorting/targeting protein PEP1</fullName>
    </submittedName>
</protein>
<proteinExistence type="predicted"/>
<name>A0ACC3CVD1_9PEZI</name>
<reference evidence="1" key="1">
    <citation type="submission" date="2024-09" db="EMBL/GenBank/DDBJ databases">
        <title>Black Yeasts Isolated from many extreme environments.</title>
        <authorList>
            <person name="Coleine C."/>
            <person name="Stajich J.E."/>
            <person name="Selbmann L."/>
        </authorList>
    </citation>
    <scope>NUCLEOTIDE SEQUENCE</scope>
    <source>
        <strain evidence="1">CCFEE 5737</strain>
    </source>
</reference>
<comment type="caution">
    <text evidence="1">The sequence shown here is derived from an EMBL/GenBank/DDBJ whole genome shotgun (WGS) entry which is preliminary data.</text>
</comment>
<sequence>MAICKENPLAVEYYDPTGYRKIPISTCQGGQEFELTAPSHPCPGHEPEYERKHGVSGVALFFAIVLPIAAAAGVGYWVWRNWEGKFGQIRLGDGMGGGAFDGNSPLVKWPVAVLSGIVAVLAAVPLVVGSLWKAVMGRFGGGSGGVGGRGYAGRTYR</sequence>
<gene>
    <name evidence="1" type="primary">VPS10</name>
    <name evidence="1" type="ORF">LTS18_014399</name>
</gene>